<evidence type="ECO:0008006" key="4">
    <source>
        <dbReference type="Google" id="ProtNLM"/>
    </source>
</evidence>
<keyword evidence="3" id="KW-1185">Reference proteome</keyword>
<feature type="compositionally biased region" description="Basic and acidic residues" evidence="1">
    <location>
        <begin position="602"/>
        <end position="629"/>
    </location>
</feature>
<feature type="compositionally biased region" description="Polar residues" evidence="1">
    <location>
        <begin position="630"/>
        <end position="648"/>
    </location>
</feature>
<feature type="region of interest" description="Disordered" evidence="1">
    <location>
        <begin position="78"/>
        <end position="104"/>
    </location>
</feature>
<evidence type="ECO:0000256" key="1">
    <source>
        <dbReference type="SAM" id="MobiDB-lite"/>
    </source>
</evidence>
<dbReference type="InterPro" id="IPR011993">
    <property type="entry name" value="PH-like_dom_sf"/>
</dbReference>
<dbReference type="Proteomes" id="UP001211065">
    <property type="component" value="Unassembled WGS sequence"/>
</dbReference>
<dbReference type="EMBL" id="JADGJW010001143">
    <property type="protein sequence ID" value="KAJ3206192.1"/>
    <property type="molecule type" value="Genomic_DNA"/>
</dbReference>
<protein>
    <recommendedName>
        <fullName evidence="4">PH domain-containing protein</fullName>
    </recommendedName>
</protein>
<comment type="caution">
    <text evidence="2">The sequence shown here is derived from an EMBL/GenBank/DDBJ whole genome shotgun (WGS) entry which is preliminary data.</text>
</comment>
<reference evidence="2" key="1">
    <citation type="submission" date="2020-05" db="EMBL/GenBank/DDBJ databases">
        <title>Phylogenomic resolution of chytrid fungi.</title>
        <authorList>
            <person name="Stajich J.E."/>
            <person name="Amses K."/>
            <person name="Simmons R."/>
            <person name="Seto K."/>
            <person name="Myers J."/>
            <person name="Bonds A."/>
            <person name="Quandt C.A."/>
            <person name="Barry K."/>
            <person name="Liu P."/>
            <person name="Grigoriev I."/>
            <person name="Longcore J.E."/>
            <person name="James T.Y."/>
        </authorList>
    </citation>
    <scope>NUCLEOTIDE SEQUENCE</scope>
    <source>
        <strain evidence="2">JEL0476</strain>
    </source>
</reference>
<feature type="region of interest" description="Disordered" evidence="1">
    <location>
        <begin position="602"/>
        <end position="648"/>
    </location>
</feature>
<organism evidence="2 3">
    <name type="scientific">Clydaea vesicula</name>
    <dbReference type="NCBI Taxonomy" id="447962"/>
    <lineage>
        <taxon>Eukaryota</taxon>
        <taxon>Fungi</taxon>
        <taxon>Fungi incertae sedis</taxon>
        <taxon>Chytridiomycota</taxon>
        <taxon>Chytridiomycota incertae sedis</taxon>
        <taxon>Chytridiomycetes</taxon>
        <taxon>Lobulomycetales</taxon>
        <taxon>Lobulomycetaceae</taxon>
        <taxon>Clydaea</taxon>
    </lineage>
</organism>
<dbReference type="SUPFAM" id="SSF50729">
    <property type="entry name" value="PH domain-like"/>
    <property type="match status" value="1"/>
</dbReference>
<accession>A0AAD5XWG2</accession>
<evidence type="ECO:0000313" key="2">
    <source>
        <dbReference type="EMBL" id="KAJ3206192.1"/>
    </source>
</evidence>
<proteinExistence type="predicted"/>
<gene>
    <name evidence="2" type="ORF">HK099_000603</name>
</gene>
<sequence length="1006" mass="114946">MTSQINLNSNHIQGSHTNLTLKDTINDSIVESSEYPQILQAAAITTTANSVYNSSNQHDINSIDRGVSKGTVNKEHQFVSQHLHKSNSFPSNDEQSTKNNDENSYYSLPHDKFSKILSNDAIKNVKSPTQMHSVVFSGYLQKENRRKKFQRRLIRCDGILLVCLSPKKIKLPDGLTMALFNPLTYSAADEFLPMDFLNMLKKLYPTYPAPIIQLMSPLIAAISEEFGDEDEYGIPDSKSKYFLMPKWVIPLSSIKQIRSIVQQPAKEPESKKACSFVVRTSTRDYLLRAEDSKSFFRWTFLLSRLSESYSEELDIDINNNHINDNILKSQHFAKKISVFRDVVNELVFKDLNSTEFILPIITPYFQLYGEDYSKLSLRRVNSNERTIAKRQSSLSVNSFSNHNSNSVPESSRSPQENNKEVPPIPEAVASIHLQDLSRQNSVTSNFKDSSPSFSSLPQQQFLLDQQFRTRSESQSSYKSNISINQASLEGQLFRIPSVDSGYRNIDVPPSSVSISNGTSVSNALARQNVAEIFNEKQEKKNENLAEYTDFQQTYQEKDTVFIQNPEQLYQYQDSFRSNSPYSLSINTLKNIDKVEPLSNEDYHRSLTSSSDKRYRETLSKKNVSDEKNSRFNSLRNSENPQSASNSNVSQNIIQVNRDLLVSNNNSLLDDGSYLKSYLNDYSILDNSDYTNRNFTSPPPQHPTPDVTYDNDEELLDEVSGLSSNFSFCGKHKKNRTSKIINGVPSRLSIEKGYSKAEHRISMVSSVGTFVSVAIPSEMDSAEYFQNSIRNSLSFSGSDNEKEFKFIQSSDNNNQPNNSILLLDTGLLNELQMHWGSKWHDFIHASESIVRLIRRLQGYETSQFIPSFLQAKNITLIKTSIPTFQIFLKFSTSSLPFFFYKFKDYVENYVEDLNYLIVENNLQNKKETTLIFFFKIFEKLKILVRKFECLRNDWDKDVIQNIRKNGKNFVGINFLPENDILLNVGSVGGSLISVVKGIHEIFCMMYL</sequence>
<dbReference type="AlphaFoldDB" id="A0AAD5XWG2"/>
<feature type="compositionally biased region" description="Low complexity" evidence="1">
    <location>
        <begin position="392"/>
        <end position="406"/>
    </location>
</feature>
<name>A0AAD5XWG2_9FUNG</name>
<dbReference type="Gene3D" id="2.30.29.30">
    <property type="entry name" value="Pleckstrin-homology domain (PH domain)/Phosphotyrosine-binding domain (PTB)"/>
    <property type="match status" value="1"/>
</dbReference>
<feature type="region of interest" description="Disordered" evidence="1">
    <location>
        <begin position="391"/>
        <end position="421"/>
    </location>
</feature>
<evidence type="ECO:0000313" key="3">
    <source>
        <dbReference type="Proteomes" id="UP001211065"/>
    </source>
</evidence>
<feature type="compositionally biased region" description="Polar residues" evidence="1">
    <location>
        <begin position="407"/>
        <end position="416"/>
    </location>
</feature>